<dbReference type="GO" id="GO:0008237">
    <property type="term" value="F:metallopeptidase activity"/>
    <property type="evidence" value="ECO:0007669"/>
    <property type="project" value="InterPro"/>
</dbReference>
<protein>
    <recommendedName>
        <fullName evidence="3">Peptidase M10 metallopeptidase domain-containing protein</fullName>
    </recommendedName>
</protein>
<organism evidence="1 2">
    <name type="scientific">Citroniella saccharovorans</name>
    <dbReference type="NCBI Taxonomy" id="2053367"/>
    <lineage>
        <taxon>Bacteria</taxon>
        <taxon>Bacillati</taxon>
        <taxon>Bacillota</taxon>
        <taxon>Tissierellia</taxon>
        <taxon>Tissierellales</taxon>
        <taxon>Peptoniphilaceae</taxon>
        <taxon>Citroniella</taxon>
    </lineage>
</organism>
<sequence>MGTRSSEDNVATIIHEMGHVLGLRDIYNKNSIMHFNDGGYARKVTKDANDAVVNKY</sequence>
<evidence type="ECO:0000313" key="2">
    <source>
        <dbReference type="Proteomes" id="UP001357733"/>
    </source>
</evidence>
<name>A0AAW9MRB0_9FIRM</name>
<dbReference type="SUPFAM" id="SSF55486">
    <property type="entry name" value="Metalloproteases ('zincins'), catalytic domain"/>
    <property type="match status" value="1"/>
</dbReference>
<reference evidence="1 2" key="1">
    <citation type="submission" date="2024-01" db="EMBL/GenBank/DDBJ databases">
        <title>Complete genome sequence of Citroniella saccharovorans strain M6.X9, isolated from human fecal sample.</title>
        <authorList>
            <person name="Cheng G."/>
            <person name="Westerholm M."/>
            <person name="Schnurer A."/>
        </authorList>
    </citation>
    <scope>NUCLEOTIDE SEQUENCE [LARGE SCALE GENOMIC DNA]</scope>
    <source>
        <strain evidence="1 2">DSM 29873</strain>
    </source>
</reference>
<comment type="caution">
    <text evidence="1">The sequence shown here is derived from an EMBL/GenBank/DDBJ whole genome shotgun (WGS) entry which is preliminary data.</text>
</comment>
<proteinExistence type="predicted"/>
<dbReference type="EMBL" id="JAYKOT010000001">
    <property type="protein sequence ID" value="MEB3428681.1"/>
    <property type="molecule type" value="Genomic_DNA"/>
</dbReference>
<dbReference type="Gene3D" id="3.40.390.10">
    <property type="entry name" value="Collagenase (Catalytic Domain)"/>
    <property type="match status" value="1"/>
</dbReference>
<keyword evidence="2" id="KW-1185">Reference proteome</keyword>
<dbReference type="RefSeq" id="WP_324618715.1">
    <property type="nucleotide sequence ID" value="NZ_JAYKOT010000001.1"/>
</dbReference>
<evidence type="ECO:0000313" key="1">
    <source>
        <dbReference type="EMBL" id="MEB3428681.1"/>
    </source>
</evidence>
<gene>
    <name evidence="1" type="ORF">VLK81_01340</name>
</gene>
<accession>A0AAW9MRB0</accession>
<dbReference type="AlphaFoldDB" id="A0AAW9MRB0"/>
<evidence type="ECO:0008006" key="3">
    <source>
        <dbReference type="Google" id="ProtNLM"/>
    </source>
</evidence>
<dbReference type="InterPro" id="IPR024079">
    <property type="entry name" value="MetalloPept_cat_dom_sf"/>
</dbReference>
<dbReference type="Proteomes" id="UP001357733">
    <property type="component" value="Unassembled WGS sequence"/>
</dbReference>